<keyword evidence="2 6" id="KW-0812">Transmembrane</keyword>
<feature type="transmembrane region" description="Helical" evidence="6">
    <location>
        <begin position="276"/>
        <end position="299"/>
    </location>
</feature>
<evidence type="ECO:0000313" key="7">
    <source>
        <dbReference type="EMBL" id="MWB97161.1"/>
    </source>
</evidence>
<name>A0A6I4NSR1_9MICO</name>
<feature type="transmembrane region" description="Helical" evidence="6">
    <location>
        <begin position="65"/>
        <end position="96"/>
    </location>
</feature>
<feature type="transmembrane region" description="Helical" evidence="6">
    <location>
        <begin position="132"/>
        <end position="155"/>
    </location>
</feature>
<dbReference type="CDD" id="cd16914">
    <property type="entry name" value="EcfT"/>
    <property type="match status" value="1"/>
</dbReference>
<feature type="transmembrane region" description="Helical" evidence="6">
    <location>
        <begin position="103"/>
        <end position="126"/>
    </location>
</feature>
<evidence type="ECO:0000256" key="4">
    <source>
        <dbReference type="ARBA" id="ARBA00023136"/>
    </source>
</evidence>
<organism evidence="7 8">
    <name type="scientific">Agromyces seonyuensis</name>
    <dbReference type="NCBI Taxonomy" id="2662446"/>
    <lineage>
        <taxon>Bacteria</taxon>
        <taxon>Bacillati</taxon>
        <taxon>Actinomycetota</taxon>
        <taxon>Actinomycetes</taxon>
        <taxon>Micrococcales</taxon>
        <taxon>Microbacteriaceae</taxon>
        <taxon>Agromyces</taxon>
    </lineage>
</organism>
<dbReference type="GO" id="GO:0005886">
    <property type="term" value="C:plasma membrane"/>
    <property type="evidence" value="ECO:0007669"/>
    <property type="project" value="UniProtKB-ARBA"/>
</dbReference>
<evidence type="ECO:0000256" key="6">
    <source>
        <dbReference type="SAM" id="Phobius"/>
    </source>
</evidence>
<dbReference type="AlphaFoldDB" id="A0A6I4NSR1"/>
<dbReference type="Pfam" id="PF02361">
    <property type="entry name" value="CbiQ"/>
    <property type="match status" value="1"/>
</dbReference>
<evidence type="ECO:0000256" key="3">
    <source>
        <dbReference type="ARBA" id="ARBA00022989"/>
    </source>
</evidence>
<evidence type="ECO:0000256" key="1">
    <source>
        <dbReference type="ARBA" id="ARBA00004141"/>
    </source>
</evidence>
<protein>
    <submittedName>
        <fullName evidence="7">Energy-coupling factor transporter transmembrane protein EcfT</fullName>
    </submittedName>
</protein>
<keyword evidence="3 6" id="KW-1133">Transmembrane helix</keyword>
<sequence length="300" mass="32395">MSAVLDRSDARGDTRTVASANRPARRKPRASRDGLSVEWVKLELMRVAYATRGGFLAVRDPRAVLAWYLIASIAPWFTYSTTTLALLFVGAALAAVFARIGPLLLALFVIGMAGQGVWVLAMAWVFSGEADSIAGIVDFSLKVGAVSLVTMAAFVSLDPEKASDALLALRAPVFVGFAVNYGYRMLPVLVDEYHAIVDGHRVRSAPLRSRGFLGHRWLLRTARIAVHSFYPLMLNTALRTRTTVEMLETKGFGHATASEAVRKVRLAHLRFGAADVLLLVATVLAIALAFVLGSAFPVLG</sequence>
<comment type="subcellular location">
    <subcellularLocation>
        <location evidence="1">Membrane</location>
        <topology evidence="1">Multi-pass membrane protein</topology>
    </subcellularLocation>
</comment>
<dbReference type="RefSeq" id="WP_160422435.1">
    <property type="nucleotide sequence ID" value="NZ_WSTA01000002.1"/>
</dbReference>
<evidence type="ECO:0000313" key="8">
    <source>
        <dbReference type="Proteomes" id="UP000438182"/>
    </source>
</evidence>
<keyword evidence="8" id="KW-1185">Reference proteome</keyword>
<gene>
    <name evidence="7" type="ORF">GB864_01100</name>
</gene>
<comment type="caution">
    <text evidence="7">The sequence shown here is derived from an EMBL/GenBank/DDBJ whole genome shotgun (WGS) entry which is preliminary data.</text>
</comment>
<dbReference type="EMBL" id="WSTA01000002">
    <property type="protein sequence ID" value="MWB97161.1"/>
    <property type="molecule type" value="Genomic_DNA"/>
</dbReference>
<feature type="region of interest" description="Disordered" evidence="5">
    <location>
        <begin position="1"/>
        <end position="29"/>
    </location>
</feature>
<evidence type="ECO:0000256" key="5">
    <source>
        <dbReference type="SAM" id="MobiDB-lite"/>
    </source>
</evidence>
<keyword evidence="4 6" id="KW-0472">Membrane</keyword>
<accession>A0A6I4NSR1</accession>
<reference evidence="7 8" key="1">
    <citation type="submission" date="2019-12" db="EMBL/GenBank/DDBJ databases">
        <authorList>
            <person name="Kim Y.S."/>
        </authorList>
    </citation>
    <scope>NUCLEOTIDE SEQUENCE [LARGE SCALE GENOMIC DNA]</scope>
    <source>
        <strain evidence="7 8">MMS17-SY077</strain>
    </source>
</reference>
<evidence type="ECO:0000256" key="2">
    <source>
        <dbReference type="ARBA" id="ARBA00022692"/>
    </source>
</evidence>
<dbReference type="InterPro" id="IPR003339">
    <property type="entry name" value="ABC/ECF_trnsptr_transmembrane"/>
</dbReference>
<proteinExistence type="predicted"/>
<dbReference type="Proteomes" id="UP000438182">
    <property type="component" value="Unassembled WGS sequence"/>
</dbReference>
<feature type="compositionally biased region" description="Basic and acidic residues" evidence="5">
    <location>
        <begin position="1"/>
        <end position="14"/>
    </location>
</feature>